<keyword evidence="3" id="KW-0720">Serine protease</keyword>
<dbReference type="Pfam" id="PF17815">
    <property type="entry name" value="PDZ_3"/>
    <property type="match status" value="1"/>
</dbReference>
<keyword evidence="1" id="KW-0645">Protease</keyword>
<dbReference type="PANTHER" id="PTHR45980:SF10">
    <property type="entry name" value="PROTEASE DO-LIKE 3, MITOCHONDRIAL-RELATED"/>
    <property type="match status" value="1"/>
</dbReference>
<keyword evidence="2" id="KW-0378">Hydrolase</keyword>
<dbReference type="PANTHER" id="PTHR45980">
    <property type="match status" value="1"/>
</dbReference>
<comment type="caution">
    <text evidence="6">The sequence shown here is derived from an EMBL/GenBank/DDBJ whole genome shotgun (WGS) entry which is preliminary data.</text>
</comment>
<dbReference type="InterPro" id="IPR041517">
    <property type="entry name" value="DEGP_PDZ"/>
</dbReference>
<evidence type="ECO:0000313" key="7">
    <source>
        <dbReference type="Proteomes" id="UP000266723"/>
    </source>
</evidence>
<keyword evidence="7" id="KW-1185">Reference proteome</keyword>
<organism evidence="6 7">
    <name type="scientific">Brassica cretica</name>
    <name type="common">Mustard</name>
    <dbReference type="NCBI Taxonomy" id="69181"/>
    <lineage>
        <taxon>Eukaryota</taxon>
        <taxon>Viridiplantae</taxon>
        <taxon>Streptophyta</taxon>
        <taxon>Embryophyta</taxon>
        <taxon>Tracheophyta</taxon>
        <taxon>Spermatophyta</taxon>
        <taxon>Magnoliopsida</taxon>
        <taxon>eudicotyledons</taxon>
        <taxon>Gunneridae</taxon>
        <taxon>Pentapetalae</taxon>
        <taxon>rosids</taxon>
        <taxon>malvids</taxon>
        <taxon>Brassicales</taxon>
        <taxon>Brassicaceae</taxon>
        <taxon>Brassiceae</taxon>
        <taxon>Brassica</taxon>
    </lineage>
</organism>
<name>A0ABQ7DMN6_BRACR</name>
<dbReference type="Proteomes" id="UP000266723">
    <property type="component" value="Unassembled WGS sequence"/>
</dbReference>
<dbReference type="Gene3D" id="3.20.190.20">
    <property type="match status" value="1"/>
</dbReference>
<accession>A0ABQ7DMN6</accession>
<proteinExistence type="predicted"/>
<feature type="transmembrane region" description="Helical" evidence="4">
    <location>
        <begin position="122"/>
        <end position="141"/>
    </location>
</feature>
<evidence type="ECO:0000256" key="1">
    <source>
        <dbReference type="ARBA" id="ARBA00022670"/>
    </source>
</evidence>
<protein>
    <recommendedName>
        <fullName evidence="5">Protease Do-like PDZ domain-containing protein</fullName>
    </recommendedName>
</protein>
<evidence type="ECO:0000256" key="3">
    <source>
        <dbReference type="ARBA" id="ARBA00022825"/>
    </source>
</evidence>
<evidence type="ECO:0000256" key="2">
    <source>
        <dbReference type="ARBA" id="ARBA00022801"/>
    </source>
</evidence>
<keyword evidence="4" id="KW-0812">Transmembrane</keyword>
<evidence type="ECO:0000256" key="4">
    <source>
        <dbReference type="SAM" id="Phobius"/>
    </source>
</evidence>
<dbReference type="EMBL" id="QGKV02000649">
    <property type="protein sequence ID" value="KAF3578605.1"/>
    <property type="molecule type" value="Genomic_DNA"/>
</dbReference>
<gene>
    <name evidence="6" type="ORF">DY000_02034450</name>
</gene>
<feature type="domain" description="Protease Do-like PDZ" evidence="5">
    <location>
        <begin position="27"/>
        <end position="107"/>
    </location>
</feature>
<keyword evidence="4" id="KW-0472">Membrane</keyword>
<sequence>MLPFDELIKPEKALVRSPSSERPVHIILEDDINAGYASFEDLQVKKVNGIEVDNLKHLSQVIEECSTGYLRLDLENEKVLILNNKLARKANSTILKELKIPSAMSDDLQPRQLNRSRLKERFAGLVLFFITGLLPVLRLPMVRASVSRKWWFLQRCLRRLSSPGRDDSATSSSPALHRGFPRFCSIIDSRAPLLNRFSSAQSILLFNF</sequence>
<reference evidence="6 7" key="1">
    <citation type="journal article" date="2020" name="BMC Genomics">
        <title>Intraspecific diversification of the crop wild relative Brassica cretica Lam. using demographic model selection.</title>
        <authorList>
            <person name="Kioukis A."/>
            <person name="Michalopoulou V.A."/>
            <person name="Briers L."/>
            <person name="Pirintsos S."/>
            <person name="Studholme D.J."/>
            <person name="Pavlidis P."/>
            <person name="Sarris P.F."/>
        </authorList>
    </citation>
    <scope>NUCLEOTIDE SEQUENCE [LARGE SCALE GENOMIC DNA]</scope>
    <source>
        <strain evidence="7">cv. PFS-1207/04</strain>
    </source>
</reference>
<keyword evidence="4" id="KW-1133">Transmembrane helix</keyword>
<evidence type="ECO:0000259" key="5">
    <source>
        <dbReference type="Pfam" id="PF17815"/>
    </source>
</evidence>
<dbReference type="InterPro" id="IPR046449">
    <property type="entry name" value="DEGP_PDZ_sf"/>
</dbReference>
<evidence type="ECO:0000313" key="6">
    <source>
        <dbReference type="EMBL" id="KAF3578605.1"/>
    </source>
</evidence>